<reference evidence="1" key="2">
    <citation type="submission" date="2025-09" db="UniProtKB">
        <authorList>
            <consortium name="Ensembl"/>
        </authorList>
    </citation>
    <scope>IDENTIFICATION</scope>
</reference>
<keyword evidence="2" id="KW-1185">Reference proteome</keyword>
<evidence type="ECO:0000313" key="2">
    <source>
        <dbReference type="Proteomes" id="UP000694545"/>
    </source>
</evidence>
<protein>
    <submittedName>
        <fullName evidence="1">Uncharacterized protein</fullName>
    </submittedName>
</protein>
<proteinExistence type="predicted"/>
<evidence type="ECO:0000313" key="1">
    <source>
        <dbReference type="Ensembl" id="ENSVKKP00000023337.1"/>
    </source>
</evidence>
<organism evidence="1 2">
    <name type="scientific">Varanus komodoensis</name>
    <name type="common">Komodo dragon</name>
    <dbReference type="NCBI Taxonomy" id="61221"/>
    <lineage>
        <taxon>Eukaryota</taxon>
        <taxon>Metazoa</taxon>
        <taxon>Chordata</taxon>
        <taxon>Craniata</taxon>
        <taxon>Vertebrata</taxon>
        <taxon>Euteleostomi</taxon>
        <taxon>Lepidosauria</taxon>
        <taxon>Squamata</taxon>
        <taxon>Bifurcata</taxon>
        <taxon>Unidentata</taxon>
        <taxon>Episquamata</taxon>
        <taxon>Toxicofera</taxon>
        <taxon>Anguimorpha</taxon>
        <taxon>Paleoanguimorpha</taxon>
        <taxon>Varanoidea</taxon>
        <taxon>Varanidae</taxon>
        <taxon>Varanus</taxon>
    </lineage>
</organism>
<dbReference type="Ensembl" id="ENSVKKT00000023917.1">
    <property type="protein sequence ID" value="ENSVKKP00000023337.1"/>
    <property type="gene ID" value="ENSVKKG00000015464.1"/>
</dbReference>
<dbReference type="Proteomes" id="UP000694545">
    <property type="component" value="Unplaced"/>
</dbReference>
<reference evidence="1" key="1">
    <citation type="submission" date="2025-08" db="UniProtKB">
        <authorList>
            <consortium name="Ensembl"/>
        </authorList>
    </citation>
    <scope>IDENTIFICATION</scope>
</reference>
<dbReference type="OMA" id="RVGSHVQ"/>
<sequence length="270" mass="29049">MQAQGEESGVSGLQERVGEPGVVSCLPLPLAVQRLLQHQLGVLGAVAARLHVQREVRVGAELVRLQGVGARVGVLRALQREARAGRHGLADLQAHLPAGERGVVVVHVQDLHRDAEQLQRALGHDLQAQHAGRQRAAQLLAVDALGHAQLAGAQVGLEELAAAPRHHAQVARLQLPERQAQVERHVPHGRADGPLLGHRVTDPVDVLAEDGWVVVGIGDVDTDLGSPGFPRLTPIEGSEDQVQSLFTFSIERFLQHQFCIFAAIFSLSHF</sequence>
<dbReference type="AlphaFoldDB" id="A0A8D2LKL3"/>
<name>A0A8D2LKL3_VARKO</name>
<accession>A0A8D2LKL3</accession>